<accession>A0A0K8TUS1</accession>
<evidence type="ECO:0000256" key="1">
    <source>
        <dbReference type="ARBA" id="ARBA00004613"/>
    </source>
</evidence>
<feature type="signal peptide" evidence="3">
    <location>
        <begin position="1"/>
        <end position="18"/>
    </location>
</feature>
<dbReference type="Pfam" id="PF02950">
    <property type="entry name" value="Conotoxin"/>
    <property type="match status" value="1"/>
</dbReference>
<feature type="non-terminal residue" evidence="4">
    <location>
        <position position="1"/>
    </location>
</feature>
<feature type="chain" id="PRO_5005520352" evidence="3">
    <location>
        <begin position="19"/>
        <end position="70"/>
    </location>
</feature>
<evidence type="ECO:0000313" key="4">
    <source>
        <dbReference type="EMBL" id="JAI17810.1"/>
    </source>
</evidence>
<proteinExistence type="predicted"/>
<evidence type="ECO:0000256" key="3">
    <source>
        <dbReference type="SAM" id="SignalP"/>
    </source>
</evidence>
<organism evidence="4">
    <name type="scientific">Conus lenavati</name>
    <name type="common">Cone snail</name>
    <dbReference type="NCBI Taxonomy" id="1519839"/>
    <lineage>
        <taxon>Eukaryota</taxon>
        <taxon>Metazoa</taxon>
        <taxon>Spiralia</taxon>
        <taxon>Lophotrochozoa</taxon>
        <taxon>Mollusca</taxon>
        <taxon>Gastropoda</taxon>
        <taxon>Caenogastropoda</taxon>
        <taxon>Neogastropoda</taxon>
        <taxon>Conoidea</taxon>
        <taxon>Conidae</taxon>
        <taxon>Conus</taxon>
        <taxon>Splinoconus</taxon>
    </lineage>
</organism>
<sequence length="70" mass="8026">LLLVTAVLLNQVLVQSDGEKPQKVKINSFTASLSGNKQKRCHGTRYRCKYDWECCSAFCNVVICWSKWDD</sequence>
<dbReference type="EMBL" id="GCVH01000083">
    <property type="protein sequence ID" value="JAI17810.1"/>
    <property type="molecule type" value="Transcribed_RNA"/>
</dbReference>
<dbReference type="GO" id="GO:0008200">
    <property type="term" value="F:ion channel inhibitor activity"/>
    <property type="evidence" value="ECO:0007669"/>
    <property type="project" value="InterPro"/>
</dbReference>
<comment type="subcellular location">
    <subcellularLocation>
        <location evidence="1">Secreted</location>
    </subcellularLocation>
</comment>
<dbReference type="AlphaFoldDB" id="A0A0K8TUS1"/>
<protein>
    <submittedName>
        <fullName evidence="4">Conopeptide</fullName>
    </submittedName>
</protein>
<name>A0A0K8TUS1_CONLV</name>
<keyword evidence="2" id="KW-0964">Secreted</keyword>
<dbReference type="InterPro" id="IPR004214">
    <property type="entry name" value="Conotoxin"/>
</dbReference>
<reference evidence="4" key="1">
    <citation type="submission" date="2015-04" db="EMBL/GenBank/DDBJ databases">
        <authorList>
            <person name="Syromyatnikov M.Y."/>
            <person name="Popov V.N."/>
        </authorList>
    </citation>
    <scope>NUCLEOTIDE SEQUENCE</scope>
    <source>
        <tissue evidence="4">Venom duct</tissue>
    </source>
</reference>
<evidence type="ECO:0000256" key="2">
    <source>
        <dbReference type="ARBA" id="ARBA00022525"/>
    </source>
</evidence>
<keyword evidence="3" id="KW-0732">Signal</keyword>
<dbReference type="GO" id="GO:0005576">
    <property type="term" value="C:extracellular region"/>
    <property type="evidence" value="ECO:0007669"/>
    <property type="project" value="UniProtKB-SubCell"/>
</dbReference>